<dbReference type="EMBL" id="JBHRTB010000008">
    <property type="protein sequence ID" value="MFC3141422.1"/>
    <property type="molecule type" value="Genomic_DNA"/>
</dbReference>
<evidence type="ECO:0000256" key="3">
    <source>
        <dbReference type="ARBA" id="ARBA00023163"/>
    </source>
</evidence>
<dbReference type="InterPro" id="IPR035418">
    <property type="entry name" value="AraC-bd_2"/>
</dbReference>
<keyword evidence="7" id="KW-1185">Reference proteome</keyword>
<keyword evidence="1" id="KW-0805">Transcription regulation</keyword>
<feature type="region of interest" description="Disordered" evidence="4">
    <location>
        <begin position="1"/>
        <end position="25"/>
    </location>
</feature>
<comment type="caution">
    <text evidence="6">The sequence shown here is derived from an EMBL/GenBank/DDBJ whole genome shotgun (WGS) entry which is preliminary data.</text>
</comment>
<dbReference type="InterPro" id="IPR050204">
    <property type="entry name" value="AraC_XylS_family_regulators"/>
</dbReference>
<dbReference type="SUPFAM" id="SSF46689">
    <property type="entry name" value="Homeodomain-like"/>
    <property type="match status" value="1"/>
</dbReference>
<dbReference type="Proteomes" id="UP001595632">
    <property type="component" value="Unassembled WGS sequence"/>
</dbReference>
<dbReference type="Pfam" id="PF12833">
    <property type="entry name" value="HTH_18"/>
    <property type="match status" value="1"/>
</dbReference>
<dbReference type="PANTHER" id="PTHR46796:SF6">
    <property type="entry name" value="ARAC SUBFAMILY"/>
    <property type="match status" value="1"/>
</dbReference>
<dbReference type="PROSITE" id="PS01124">
    <property type="entry name" value="HTH_ARAC_FAMILY_2"/>
    <property type="match status" value="1"/>
</dbReference>
<evidence type="ECO:0000259" key="5">
    <source>
        <dbReference type="PROSITE" id="PS01124"/>
    </source>
</evidence>
<evidence type="ECO:0000313" key="7">
    <source>
        <dbReference type="Proteomes" id="UP001595632"/>
    </source>
</evidence>
<dbReference type="RefSeq" id="WP_275635205.1">
    <property type="nucleotide sequence ID" value="NZ_JARGYD010000024.1"/>
</dbReference>
<protein>
    <submittedName>
        <fullName evidence="6">Helix-turn-helix domain-containing protein</fullName>
    </submittedName>
</protein>
<dbReference type="PRINTS" id="PR00032">
    <property type="entry name" value="HTHARAC"/>
</dbReference>
<dbReference type="InterPro" id="IPR018060">
    <property type="entry name" value="HTH_AraC"/>
</dbReference>
<evidence type="ECO:0000256" key="2">
    <source>
        <dbReference type="ARBA" id="ARBA00023125"/>
    </source>
</evidence>
<keyword evidence="2" id="KW-0238">DNA-binding</keyword>
<evidence type="ECO:0000256" key="4">
    <source>
        <dbReference type="SAM" id="MobiDB-lite"/>
    </source>
</evidence>
<name>A0ABV7GIR1_9RHOB</name>
<dbReference type="InterPro" id="IPR020449">
    <property type="entry name" value="Tscrpt_reg_AraC-type_HTH"/>
</dbReference>
<accession>A0ABV7GIR1</accession>
<dbReference type="Pfam" id="PF14525">
    <property type="entry name" value="AraC_binding_2"/>
    <property type="match status" value="1"/>
</dbReference>
<proteinExistence type="predicted"/>
<feature type="domain" description="HTH araC/xylS-type" evidence="5">
    <location>
        <begin position="234"/>
        <end position="335"/>
    </location>
</feature>
<dbReference type="PANTHER" id="PTHR46796">
    <property type="entry name" value="HTH-TYPE TRANSCRIPTIONAL ACTIVATOR RHAS-RELATED"/>
    <property type="match status" value="1"/>
</dbReference>
<sequence>MATSDCGTDAREKQRPGRAQGEHAMKREVTLRSANEKNTYREIIGSLFGSYDLRFSPDRQFSAEVKCVDIGEFRFACVQASNQLGVRQHKQVEKDQRDDLVLFTSLSGAVQLTQNRRELTVRPGELGLYDLRSPSVWKHSDPTAALNLVIPGETLRRRLAGLSRKTSFPYKVSSGMSRLSHGLFMNLWNEVDGISSFDAEVCTRYLADLLALSIERGEKSLPLNKQAARRALYHRSVAFIRSHLEDPDLAPQGIAEAAGISVRYLHQIFEEAGQSVCTCLRDARLERAHAELSRPRTIAYPISEIAHRSGFRNPSHFATAFKRRYGLRPRDKQNLECEPACKIDPVAG</sequence>
<evidence type="ECO:0000256" key="1">
    <source>
        <dbReference type="ARBA" id="ARBA00023015"/>
    </source>
</evidence>
<gene>
    <name evidence="6" type="ORF">ACFOGP_01810</name>
</gene>
<dbReference type="SMART" id="SM00342">
    <property type="entry name" value="HTH_ARAC"/>
    <property type="match status" value="1"/>
</dbReference>
<keyword evidence="3" id="KW-0804">Transcription</keyword>
<reference evidence="7" key="1">
    <citation type="journal article" date="2019" name="Int. J. Syst. Evol. Microbiol.">
        <title>The Global Catalogue of Microorganisms (GCM) 10K type strain sequencing project: providing services to taxonomists for standard genome sequencing and annotation.</title>
        <authorList>
            <consortium name="The Broad Institute Genomics Platform"/>
            <consortium name="The Broad Institute Genome Sequencing Center for Infectious Disease"/>
            <person name="Wu L."/>
            <person name="Ma J."/>
        </authorList>
    </citation>
    <scope>NUCLEOTIDE SEQUENCE [LARGE SCALE GENOMIC DNA]</scope>
    <source>
        <strain evidence="7">KCTC 52366</strain>
    </source>
</reference>
<dbReference type="InterPro" id="IPR009057">
    <property type="entry name" value="Homeodomain-like_sf"/>
</dbReference>
<feature type="compositionally biased region" description="Basic and acidic residues" evidence="4">
    <location>
        <begin position="8"/>
        <end position="25"/>
    </location>
</feature>
<evidence type="ECO:0000313" key="6">
    <source>
        <dbReference type="EMBL" id="MFC3141422.1"/>
    </source>
</evidence>
<dbReference type="Gene3D" id="1.10.10.60">
    <property type="entry name" value="Homeodomain-like"/>
    <property type="match status" value="1"/>
</dbReference>
<organism evidence="6 7">
    <name type="scientific">Psychromarinibacter halotolerans</name>
    <dbReference type="NCBI Taxonomy" id="1775175"/>
    <lineage>
        <taxon>Bacteria</taxon>
        <taxon>Pseudomonadati</taxon>
        <taxon>Pseudomonadota</taxon>
        <taxon>Alphaproteobacteria</taxon>
        <taxon>Rhodobacterales</taxon>
        <taxon>Paracoccaceae</taxon>
        <taxon>Psychromarinibacter</taxon>
    </lineage>
</organism>